<evidence type="ECO:0000259" key="1">
    <source>
        <dbReference type="PROSITE" id="PS50995"/>
    </source>
</evidence>
<name>A0ABP8LP54_9MICO</name>
<dbReference type="InterPro" id="IPR039422">
    <property type="entry name" value="MarR/SlyA-like"/>
</dbReference>
<accession>A0ABP8LP54</accession>
<dbReference type="SUPFAM" id="SSF46785">
    <property type="entry name" value="Winged helix' DNA-binding domain"/>
    <property type="match status" value="1"/>
</dbReference>
<dbReference type="Proteomes" id="UP001500622">
    <property type="component" value="Unassembled WGS sequence"/>
</dbReference>
<protein>
    <recommendedName>
        <fullName evidence="1">HTH marR-type domain-containing protein</fullName>
    </recommendedName>
</protein>
<evidence type="ECO:0000313" key="2">
    <source>
        <dbReference type="EMBL" id="GAA4432523.1"/>
    </source>
</evidence>
<dbReference type="Gene3D" id="1.10.10.10">
    <property type="entry name" value="Winged helix-like DNA-binding domain superfamily/Winged helix DNA-binding domain"/>
    <property type="match status" value="1"/>
</dbReference>
<gene>
    <name evidence="2" type="ORF">GCM10023169_38340</name>
</gene>
<reference evidence="3" key="1">
    <citation type="journal article" date="2019" name="Int. J. Syst. Evol. Microbiol.">
        <title>The Global Catalogue of Microorganisms (GCM) 10K type strain sequencing project: providing services to taxonomists for standard genome sequencing and annotation.</title>
        <authorList>
            <consortium name="The Broad Institute Genomics Platform"/>
            <consortium name="The Broad Institute Genome Sequencing Center for Infectious Disease"/>
            <person name="Wu L."/>
            <person name="Ma J."/>
        </authorList>
    </citation>
    <scope>NUCLEOTIDE SEQUENCE [LARGE SCALE GENOMIC DNA]</scope>
    <source>
        <strain evidence="3">JCM 17810</strain>
    </source>
</reference>
<dbReference type="PANTHER" id="PTHR33164:SF104">
    <property type="entry name" value="TRANSCRIPTIONAL REGULATORY PROTEIN"/>
    <property type="match status" value="1"/>
</dbReference>
<comment type="caution">
    <text evidence="2">The sequence shown here is derived from an EMBL/GenBank/DDBJ whole genome shotgun (WGS) entry which is preliminary data.</text>
</comment>
<feature type="domain" description="HTH marR-type" evidence="1">
    <location>
        <begin position="11"/>
        <end position="146"/>
    </location>
</feature>
<dbReference type="RefSeq" id="WP_345218540.1">
    <property type="nucleotide sequence ID" value="NZ_BAABGN010000013.1"/>
</dbReference>
<keyword evidence="3" id="KW-1185">Reference proteome</keyword>
<sequence>MNDRGVSARLAAEAWESLFRAQVTLMRRFEENDDFAPLRAREYDVLFTLSRAKGGRLRLRELNEKILISQPSMSRMVERLEQRGLVRRERADDDARGVVVSLTEDGAELQRAIGRRHVRSIRQHVGGALTQEELRTLMHLTTKLRRRP</sequence>
<dbReference type="SMART" id="SM00347">
    <property type="entry name" value="HTH_MARR"/>
    <property type="match status" value="1"/>
</dbReference>
<dbReference type="InterPro" id="IPR036388">
    <property type="entry name" value="WH-like_DNA-bd_sf"/>
</dbReference>
<dbReference type="PRINTS" id="PR00598">
    <property type="entry name" value="HTHMARR"/>
</dbReference>
<dbReference type="InterPro" id="IPR036390">
    <property type="entry name" value="WH_DNA-bd_sf"/>
</dbReference>
<proteinExistence type="predicted"/>
<dbReference type="PROSITE" id="PS50995">
    <property type="entry name" value="HTH_MARR_2"/>
    <property type="match status" value="1"/>
</dbReference>
<dbReference type="Pfam" id="PF12802">
    <property type="entry name" value="MarR_2"/>
    <property type="match status" value="1"/>
</dbReference>
<dbReference type="InterPro" id="IPR000835">
    <property type="entry name" value="HTH_MarR-typ"/>
</dbReference>
<evidence type="ECO:0000313" key="3">
    <source>
        <dbReference type="Proteomes" id="UP001500622"/>
    </source>
</evidence>
<organism evidence="2 3">
    <name type="scientific">Georgenia halophila</name>
    <dbReference type="NCBI Taxonomy" id="620889"/>
    <lineage>
        <taxon>Bacteria</taxon>
        <taxon>Bacillati</taxon>
        <taxon>Actinomycetota</taxon>
        <taxon>Actinomycetes</taxon>
        <taxon>Micrococcales</taxon>
        <taxon>Bogoriellaceae</taxon>
        <taxon>Georgenia</taxon>
    </lineage>
</organism>
<dbReference type="EMBL" id="BAABGN010000013">
    <property type="protein sequence ID" value="GAA4432523.1"/>
    <property type="molecule type" value="Genomic_DNA"/>
</dbReference>
<dbReference type="PANTHER" id="PTHR33164">
    <property type="entry name" value="TRANSCRIPTIONAL REGULATOR, MARR FAMILY"/>
    <property type="match status" value="1"/>
</dbReference>